<protein>
    <recommendedName>
        <fullName evidence="5">Secreted protein</fullName>
    </recommendedName>
</protein>
<comment type="caution">
    <text evidence="3">The sequence shown here is derived from an EMBL/GenBank/DDBJ whole genome shotgun (WGS) entry which is preliminary data.</text>
</comment>
<name>A0A812Q7L9_SYMPI</name>
<keyword evidence="4" id="KW-1185">Reference proteome</keyword>
<dbReference type="Proteomes" id="UP000649617">
    <property type="component" value="Unassembled WGS sequence"/>
</dbReference>
<dbReference type="EMBL" id="CAJNIZ010015557">
    <property type="protein sequence ID" value="CAE7374513.1"/>
    <property type="molecule type" value="Genomic_DNA"/>
</dbReference>
<proteinExistence type="predicted"/>
<gene>
    <name evidence="3" type="ORF">SPIL2461_LOCUS9099</name>
</gene>
<accession>A0A812Q7L9</accession>
<feature type="signal peptide" evidence="2">
    <location>
        <begin position="1"/>
        <end position="22"/>
    </location>
</feature>
<keyword evidence="2" id="KW-0732">Signal</keyword>
<organism evidence="3 4">
    <name type="scientific">Symbiodinium pilosum</name>
    <name type="common">Dinoflagellate</name>
    <dbReference type="NCBI Taxonomy" id="2952"/>
    <lineage>
        <taxon>Eukaryota</taxon>
        <taxon>Sar</taxon>
        <taxon>Alveolata</taxon>
        <taxon>Dinophyceae</taxon>
        <taxon>Suessiales</taxon>
        <taxon>Symbiodiniaceae</taxon>
        <taxon>Symbiodinium</taxon>
    </lineage>
</organism>
<feature type="region of interest" description="Disordered" evidence="1">
    <location>
        <begin position="372"/>
        <end position="391"/>
    </location>
</feature>
<evidence type="ECO:0000313" key="3">
    <source>
        <dbReference type="EMBL" id="CAE7374513.1"/>
    </source>
</evidence>
<evidence type="ECO:0008006" key="5">
    <source>
        <dbReference type="Google" id="ProtNLM"/>
    </source>
</evidence>
<feature type="chain" id="PRO_5032546640" description="Secreted protein" evidence="2">
    <location>
        <begin position="23"/>
        <end position="391"/>
    </location>
</feature>
<feature type="region of interest" description="Disordered" evidence="1">
    <location>
        <begin position="95"/>
        <end position="116"/>
    </location>
</feature>
<sequence length="391" mass="42303">MAMVMAVVTWLVLAMILMTSVASTEPAMREPLQDQARVPAATTPQGTAHQHKFEEIGDRRRASIAAGHWTGNATTHLGTAVAATSRPTWRLDRGQGMARPAWTRQGVSDSEDTSDFTGRRHATTYLDKAADGDFEADWAAGLRTRRATTHLSTEMDGDVVAITLAQHSTGQIAGEARQTSAFEHPRTRGRDILELIDEEQARELHDSVAAGQEDQAMARLLAPRLEQRARTVAAQLSHREVAYAIIGLQLALMQAADTLTLILEERLHSARKALAKRKAAPTRRAEGRDVNALMQRADRPGTTADAFWKPIGDERLQECLLDIVPEQTNPEPSFTLLATPSGCKNETGERDTTQVAMGELRAPLSAWDFGVAAPQPAGNARGGPATSTSAG</sequence>
<evidence type="ECO:0000256" key="1">
    <source>
        <dbReference type="SAM" id="MobiDB-lite"/>
    </source>
</evidence>
<reference evidence="3" key="1">
    <citation type="submission" date="2021-02" db="EMBL/GenBank/DDBJ databases">
        <authorList>
            <person name="Dougan E. K."/>
            <person name="Rhodes N."/>
            <person name="Thang M."/>
            <person name="Chan C."/>
        </authorList>
    </citation>
    <scope>NUCLEOTIDE SEQUENCE</scope>
</reference>
<dbReference type="AlphaFoldDB" id="A0A812Q7L9"/>
<evidence type="ECO:0000313" key="4">
    <source>
        <dbReference type="Proteomes" id="UP000649617"/>
    </source>
</evidence>
<feature type="region of interest" description="Disordered" evidence="1">
    <location>
        <begin position="28"/>
        <end position="52"/>
    </location>
</feature>
<evidence type="ECO:0000256" key="2">
    <source>
        <dbReference type="SAM" id="SignalP"/>
    </source>
</evidence>